<name>A0A6J5N111_9CAUD</name>
<evidence type="ECO:0000313" key="3">
    <source>
        <dbReference type="EMBL" id="CAB4152332.1"/>
    </source>
</evidence>
<keyword evidence="2" id="KW-0472">Membrane</keyword>
<feature type="coiled-coil region" evidence="1">
    <location>
        <begin position="550"/>
        <end position="584"/>
    </location>
</feature>
<keyword evidence="2" id="KW-0812">Transmembrane</keyword>
<accession>A0A6J5N111</accession>
<proteinExistence type="predicted"/>
<dbReference type="EMBL" id="LR796585">
    <property type="protein sequence ID" value="CAB4152332.1"/>
    <property type="molecule type" value="Genomic_DNA"/>
</dbReference>
<sequence>MADETTRIIKITLDVADSTKRAVELSKEIKSLNAEQANLRKSGKDTGLSFQQNKVQLAALTTEMRETQKTIKNLNIANKDNAGSNEVMRAQLSLLTAEYNKLSAAEREGTTQGIDTGKEIARLSSELKKNESAVGDNRRNVGNYGDALKNLKAELKAARGEMVGIADALGQDSDEFRAAAAKAGELEDKLGDVKAASKAMATGSPLAQFKNQLGEVGKSLMELDFKEAAEKSKGLASSIKNVDFKSTIAGAKSFAVTIYEVGAALMALPIFWIVAGIAAIAGAFYLADKAASESAASQIKSIDDVAAASMRASDGVIRLKKAVGMETARDEFKKLGTENIALYNKIQILEQLAETNHGLSEEEQKQLDELRVKRQENFIDQQELILKTSKAKTDALNKATEEQKAENARVDAENKKKQEEEAAAIKKANDDRLAANLKYLEQIEDQKILMIANDEERELAKLALDNKRANDDIIKSAADENTKAAAAISQLETYEREVNTIKDKYARQRQDALDKAVDAQIASDKPRIDAAIKGEEDMEQAARDRINATLDEALAAMAEEAAEKKKLEDTLRRLEKETFDLTKQGIQSIFDIQNNQREAQIQGIEKEAKTQIDALQLQADAGIITHDEYEVKVNRIKLDAAKKESDIKRKQFESQKKAALIGVAMKTAEGVVNALNVEPPQLVPAFIALALATGAIEAAVINSQPTPAFASGGKVLSGQRIRASDGKSISRSNGDNLLATVRTGEVILNESQQAMLGGDKTFARMGIAGFATGGLVDGGVLADNLTSMIDNRIDSVNQARLMVRSLPSPVVLVQDISEVSGRVARVEDRANI</sequence>
<feature type="coiled-coil region" evidence="1">
    <location>
        <begin position="396"/>
        <end position="511"/>
    </location>
</feature>
<organism evidence="3">
    <name type="scientific">uncultured Caudovirales phage</name>
    <dbReference type="NCBI Taxonomy" id="2100421"/>
    <lineage>
        <taxon>Viruses</taxon>
        <taxon>Duplodnaviria</taxon>
        <taxon>Heunggongvirae</taxon>
        <taxon>Uroviricota</taxon>
        <taxon>Caudoviricetes</taxon>
        <taxon>Peduoviridae</taxon>
        <taxon>Maltschvirus</taxon>
        <taxon>Maltschvirus maltsch</taxon>
    </lineage>
</organism>
<feature type="coiled-coil region" evidence="1">
    <location>
        <begin position="15"/>
        <end position="77"/>
    </location>
</feature>
<protein>
    <submittedName>
        <fullName evidence="3">Uncharacterized protein</fullName>
    </submittedName>
</protein>
<feature type="transmembrane region" description="Helical" evidence="2">
    <location>
        <begin position="261"/>
        <end position="287"/>
    </location>
</feature>
<evidence type="ECO:0000256" key="2">
    <source>
        <dbReference type="SAM" id="Phobius"/>
    </source>
</evidence>
<evidence type="ECO:0000256" key="1">
    <source>
        <dbReference type="SAM" id="Coils"/>
    </source>
</evidence>
<reference evidence="3" key="1">
    <citation type="submission" date="2020-04" db="EMBL/GenBank/DDBJ databases">
        <authorList>
            <person name="Chiriac C."/>
            <person name="Salcher M."/>
            <person name="Ghai R."/>
            <person name="Kavagutti S V."/>
        </authorList>
    </citation>
    <scope>NUCLEOTIDE SEQUENCE</scope>
</reference>
<gene>
    <name evidence="3" type="ORF">UFOVP606_5</name>
</gene>
<keyword evidence="2" id="KW-1133">Transmembrane helix</keyword>
<keyword evidence="1" id="KW-0175">Coiled coil</keyword>
<feature type="coiled-coil region" evidence="1">
    <location>
        <begin position="141"/>
        <end position="168"/>
    </location>
</feature>